<dbReference type="AlphaFoldDB" id="A0A6B0TYA5"/>
<protein>
    <submittedName>
        <fullName evidence="1">Uncharacterized protein</fullName>
    </submittedName>
</protein>
<dbReference type="Proteomes" id="UP000436016">
    <property type="component" value="Unassembled WGS sequence"/>
</dbReference>
<dbReference type="EMBL" id="WUWG01000006">
    <property type="protein sequence ID" value="MXU66408.1"/>
    <property type="molecule type" value="Genomic_DNA"/>
</dbReference>
<evidence type="ECO:0000313" key="2">
    <source>
        <dbReference type="Proteomes" id="UP000436016"/>
    </source>
</evidence>
<accession>A0A6B0TYA5</accession>
<gene>
    <name evidence="1" type="ORF">GSH16_13230</name>
</gene>
<keyword evidence="2" id="KW-1185">Reference proteome</keyword>
<comment type="caution">
    <text evidence="1">The sequence shown here is derived from an EMBL/GenBank/DDBJ whole genome shotgun (WGS) entry which is preliminary data.</text>
</comment>
<sequence>MITLQGRTVTAMVEGAEDRLFDGMECLTRSRSIRRIRIMSETHPPKARYASLFVTDLGMRSDNPLHSYLTQGHLEKLTRSEVLSPT</sequence>
<organism evidence="1 2">
    <name type="scientific">Oceanomicrobium pacificus</name>
    <dbReference type="NCBI Taxonomy" id="2692916"/>
    <lineage>
        <taxon>Bacteria</taxon>
        <taxon>Pseudomonadati</taxon>
        <taxon>Pseudomonadota</taxon>
        <taxon>Alphaproteobacteria</taxon>
        <taxon>Rhodobacterales</taxon>
        <taxon>Paracoccaceae</taxon>
        <taxon>Oceanomicrobium</taxon>
    </lineage>
</organism>
<name>A0A6B0TYA5_9RHOB</name>
<reference evidence="1 2" key="1">
    <citation type="submission" date="2019-12" db="EMBL/GenBank/DDBJ databases">
        <title>Strain KN286 was isolated from seawater, which was collected from Caroline Seamount in the tropical western Pacific.</title>
        <authorList>
            <person name="Wang Q."/>
        </authorList>
    </citation>
    <scope>NUCLEOTIDE SEQUENCE [LARGE SCALE GENOMIC DNA]</scope>
    <source>
        <strain evidence="1 2">KN286</strain>
    </source>
</reference>
<proteinExistence type="predicted"/>
<dbReference type="RefSeq" id="WP_160855882.1">
    <property type="nucleotide sequence ID" value="NZ_WUWG01000006.1"/>
</dbReference>
<evidence type="ECO:0000313" key="1">
    <source>
        <dbReference type="EMBL" id="MXU66408.1"/>
    </source>
</evidence>